<feature type="region of interest" description="Disordered" evidence="1">
    <location>
        <begin position="161"/>
        <end position="180"/>
    </location>
</feature>
<keyword evidence="4" id="KW-1185">Reference proteome</keyword>
<gene>
    <name evidence="3" type="ORF">ITJ42_15770</name>
</gene>
<evidence type="ECO:0000313" key="4">
    <source>
        <dbReference type="Proteomes" id="UP000634579"/>
    </source>
</evidence>
<feature type="transmembrane region" description="Helical" evidence="2">
    <location>
        <begin position="82"/>
        <end position="102"/>
    </location>
</feature>
<evidence type="ECO:0000256" key="2">
    <source>
        <dbReference type="SAM" id="Phobius"/>
    </source>
</evidence>
<evidence type="ECO:0000313" key="3">
    <source>
        <dbReference type="EMBL" id="MBF4632677.1"/>
    </source>
</evidence>
<keyword evidence="2" id="KW-1133">Transmembrane helix</keyword>
<reference evidence="3 4" key="1">
    <citation type="submission" date="2020-10" db="EMBL/GenBank/DDBJ databases">
        <title>Draft genome sequences of plant-associated actinobacteria.</title>
        <authorList>
            <person name="Tarlachkov S.V."/>
            <person name="Starodumova I.P."/>
            <person name="Dorofeeva L.V."/>
            <person name="Prisyazhnaya N.V."/>
            <person name="Roubtsova T.V."/>
            <person name="Chizhov V.N."/>
            <person name="Nadler S.A."/>
            <person name="Subbotin S.A."/>
            <person name="Evtushenko L.I."/>
        </authorList>
    </citation>
    <scope>NUCLEOTIDE SEQUENCE [LARGE SCALE GENOMIC DNA]</scope>
    <source>
        <strain evidence="3 4">VKM Ac-2886</strain>
    </source>
</reference>
<keyword evidence="2" id="KW-0472">Membrane</keyword>
<proteinExistence type="predicted"/>
<evidence type="ECO:0000256" key="1">
    <source>
        <dbReference type="SAM" id="MobiDB-lite"/>
    </source>
</evidence>
<feature type="transmembrane region" description="Helical" evidence="2">
    <location>
        <begin position="29"/>
        <end position="52"/>
    </location>
</feature>
<protein>
    <submittedName>
        <fullName evidence="3">Uncharacterized protein</fullName>
    </submittedName>
</protein>
<keyword evidence="2" id="KW-0812">Transmembrane</keyword>
<feature type="transmembrane region" description="Helical" evidence="2">
    <location>
        <begin position="58"/>
        <end position="75"/>
    </location>
</feature>
<sequence length="180" mass="19285">MSTPRPVKERFKIEHKTYMEDLRHLSWKGWFSGIIAIIGLITLGIGACMLFTGDIAHGSAVVALGGALVSLGLAMMKDDEAFYVLLGLIALIGAAAGIVTLVTRPSEFITATASLLLFVVTFFAEFLYLQANSRKWRAQVADDASKTDGFTAVDAATEVDSASAPVTRTDAEETPNGRRS</sequence>
<dbReference type="RefSeq" id="WP_194676242.1">
    <property type="nucleotide sequence ID" value="NZ_JADKRP010000006.1"/>
</dbReference>
<dbReference type="Proteomes" id="UP000634579">
    <property type="component" value="Unassembled WGS sequence"/>
</dbReference>
<comment type="caution">
    <text evidence="3">The sequence shown here is derived from an EMBL/GenBank/DDBJ whole genome shotgun (WGS) entry which is preliminary data.</text>
</comment>
<dbReference type="EMBL" id="JADKRP010000006">
    <property type="protein sequence ID" value="MBF4632677.1"/>
    <property type="molecule type" value="Genomic_DNA"/>
</dbReference>
<name>A0A8I0SAQ0_9MICO</name>
<organism evidence="3 4">
    <name type="scientific">Clavibacter phaseoli</name>
    <dbReference type="NCBI Taxonomy" id="1734031"/>
    <lineage>
        <taxon>Bacteria</taxon>
        <taxon>Bacillati</taxon>
        <taxon>Actinomycetota</taxon>
        <taxon>Actinomycetes</taxon>
        <taxon>Micrococcales</taxon>
        <taxon>Microbacteriaceae</taxon>
        <taxon>Clavibacter</taxon>
    </lineage>
</organism>
<dbReference type="AlphaFoldDB" id="A0A8I0SAQ0"/>
<accession>A0A8I0SAQ0</accession>
<feature type="transmembrane region" description="Helical" evidence="2">
    <location>
        <begin position="108"/>
        <end position="129"/>
    </location>
</feature>